<dbReference type="EMBL" id="JAAOIC020000041">
    <property type="protein sequence ID" value="KAG8038744.1"/>
    <property type="molecule type" value="Genomic_DNA"/>
</dbReference>
<name>A0A8J5R600_9HYME</name>
<dbReference type="GO" id="GO:0016236">
    <property type="term" value="P:macroautophagy"/>
    <property type="evidence" value="ECO:0007669"/>
    <property type="project" value="TreeGrafter"/>
</dbReference>
<dbReference type="Pfam" id="PF07264">
    <property type="entry name" value="EI24"/>
    <property type="match status" value="1"/>
</dbReference>
<reference evidence="7" key="2">
    <citation type="submission" date="2021-04" db="EMBL/GenBank/DDBJ databases">
        <title>Genome-wide patterns of bracovirus chromosomal integration into multiple host tissues during parasitism.</title>
        <authorList>
            <person name="Chebbi M.A.C."/>
        </authorList>
    </citation>
    <scope>NUCLEOTIDE SEQUENCE</scope>
    <source>
        <tissue evidence="7">Whole body</tissue>
    </source>
</reference>
<comment type="caution">
    <text evidence="7">The sequence shown here is derived from an EMBL/GenBank/DDBJ whole genome shotgun (WGS) entry which is preliminary data.</text>
</comment>
<organism evidence="7 8">
    <name type="scientific">Cotesia typhae</name>
    <dbReference type="NCBI Taxonomy" id="2053667"/>
    <lineage>
        <taxon>Eukaryota</taxon>
        <taxon>Metazoa</taxon>
        <taxon>Ecdysozoa</taxon>
        <taxon>Arthropoda</taxon>
        <taxon>Hexapoda</taxon>
        <taxon>Insecta</taxon>
        <taxon>Pterygota</taxon>
        <taxon>Neoptera</taxon>
        <taxon>Endopterygota</taxon>
        <taxon>Hymenoptera</taxon>
        <taxon>Apocrita</taxon>
        <taxon>Ichneumonoidea</taxon>
        <taxon>Braconidae</taxon>
        <taxon>Microgastrinae</taxon>
        <taxon>Cotesia</taxon>
    </lineage>
</organism>
<evidence type="ECO:0000256" key="3">
    <source>
        <dbReference type="ARBA" id="ARBA00022692"/>
    </source>
</evidence>
<dbReference type="PANTHER" id="PTHR21389">
    <property type="entry name" value="P53 INDUCED PROTEIN"/>
    <property type="match status" value="1"/>
</dbReference>
<comment type="similarity">
    <text evidence="2">Belongs to the EI24 family.</text>
</comment>
<gene>
    <name evidence="7" type="ORF">G9C98_000299</name>
</gene>
<evidence type="ECO:0000256" key="2">
    <source>
        <dbReference type="ARBA" id="ARBA00010970"/>
    </source>
</evidence>
<evidence type="ECO:0000256" key="5">
    <source>
        <dbReference type="ARBA" id="ARBA00023136"/>
    </source>
</evidence>
<dbReference type="PANTHER" id="PTHR21389:SF0">
    <property type="entry name" value="ETOPOSIDE-INDUCED PROTEIN 2.4 HOMOLOG"/>
    <property type="match status" value="1"/>
</dbReference>
<dbReference type="GO" id="GO:0005783">
    <property type="term" value="C:endoplasmic reticulum"/>
    <property type="evidence" value="ECO:0007669"/>
    <property type="project" value="TreeGrafter"/>
</dbReference>
<keyword evidence="8" id="KW-1185">Reference proteome</keyword>
<keyword evidence="4 6" id="KW-1133">Transmembrane helix</keyword>
<feature type="transmembrane region" description="Helical" evidence="6">
    <location>
        <begin position="167"/>
        <end position="185"/>
    </location>
</feature>
<dbReference type="OrthoDB" id="266518at2759"/>
<protein>
    <submittedName>
        <fullName evidence="7">Uncharacterized protein</fullName>
    </submittedName>
</protein>
<sequence length="248" mass="27669">MDNIAGILRAMYCGFVDSLKGATVLFYMDKQINERILKNSPAKVLLKKDSGLNNSPAKLKEPKESKILKRTIQCCMLNGGDIADSAYRHRQGRPLLLSSVSKLVADTLFSILVQALFLGQGMLVSQVPLPAIGELLELIHMCLLYALYAFEYKWFNMGWELHRRLTFIEANWPYFVGFGFPLAVLTQLPNSYVISGCVFSILFPLFIVSGNEAQPVTNVCDCPLKLFSPVIAIANTLFNKTIGPANRR</sequence>
<feature type="transmembrane region" description="Helical" evidence="6">
    <location>
        <begin position="138"/>
        <end position="155"/>
    </location>
</feature>
<dbReference type="InterPro" id="IPR059112">
    <property type="entry name" value="CysZ/EI24"/>
</dbReference>
<proteinExistence type="inferred from homology"/>
<dbReference type="GO" id="GO:0016020">
    <property type="term" value="C:membrane"/>
    <property type="evidence" value="ECO:0007669"/>
    <property type="project" value="UniProtKB-SubCell"/>
</dbReference>
<feature type="transmembrane region" description="Helical" evidence="6">
    <location>
        <begin position="191"/>
        <end position="208"/>
    </location>
</feature>
<evidence type="ECO:0000256" key="4">
    <source>
        <dbReference type="ARBA" id="ARBA00022989"/>
    </source>
</evidence>
<accession>A0A8J5R600</accession>
<reference evidence="7" key="1">
    <citation type="submission" date="2020-03" db="EMBL/GenBank/DDBJ databases">
        <authorList>
            <person name="Chebbi M.A."/>
            <person name="Drezen J.M."/>
        </authorList>
    </citation>
    <scope>NUCLEOTIDE SEQUENCE</scope>
    <source>
        <tissue evidence="7">Whole body</tissue>
    </source>
</reference>
<keyword evidence="3 6" id="KW-0812">Transmembrane</keyword>
<keyword evidence="5 6" id="KW-0472">Membrane</keyword>
<evidence type="ECO:0000256" key="1">
    <source>
        <dbReference type="ARBA" id="ARBA00004141"/>
    </source>
</evidence>
<comment type="subcellular location">
    <subcellularLocation>
        <location evidence="1">Membrane</location>
        <topology evidence="1">Multi-pass membrane protein</topology>
    </subcellularLocation>
</comment>
<dbReference type="Proteomes" id="UP000729913">
    <property type="component" value="Unassembled WGS sequence"/>
</dbReference>
<feature type="transmembrane region" description="Helical" evidence="6">
    <location>
        <begin position="95"/>
        <end position="118"/>
    </location>
</feature>
<evidence type="ECO:0000313" key="8">
    <source>
        <dbReference type="Proteomes" id="UP000729913"/>
    </source>
</evidence>
<dbReference type="AlphaFoldDB" id="A0A8J5R600"/>
<evidence type="ECO:0000313" key="7">
    <source>
        <dbReference type="EMBL" id="KAG8038744.1"/>
    </source>
</evidence>
<evidence type="ECO:0000256" key="6">
    <source>
        <dbReference type="SAM" id="Phobius"/>
    </source>
</evidence>